<dbReference type="OrthoDB" id="1952191at2"/>
<keyword evidence="1" id="KW-0472">Membrane</keyword>
<accession>A0A3S0RQL6</accession>
<keyword evidence="3" id="KW-1185">Reference proteome</keyword>
<feature type="transmembrane region" description="Helical" evidence="1">
    <location>
        <begin position="7"/>
        <end position="24"/>
    </location>
</feature>
<keyword evidence="1" id="KW-0812">Transmembrane</keyword>
<evidence type="ECO:0000313" key="3">
    <source>
        <dbReference type="Proteomes" id="UP000271374"/>
    </source>
</evidence>
<dbReference type="EMBL" id="RXNT01000004">
    <property type="protein sequence ID" value="RTR34033.1"/>
    <property type="molecule type" value="Genomic_DNA"/>
</dbReference>
<keyword evidence="1" id="KW-1133">Transmembrane helix</keyword>
<gene>
    <name evidence="2" type="ORF">EKG37_07430</name>
</gene>
<feature type="transmembrane region" description="Helical" evidence="1">
    <location>
        <begin position="30"/>
        <end position="47"/>
    </location>
</feature>
<organism evidence="2 3">
    <name type="scientific">Bacillus yapensis</name>
    <dbReference type="NCBI Taxonomy" id="2492960"/>
    <lineage>
        <taxon>Bacteria</taxon>
        <taxon>Bacillati</taxon>
        <taxon>Bacillota</taxon>
        <taxon>Bacilli</taxon>
        <taxon>Bacillales</taxon>
        <taxon>Bacillaceae</taxon>
        <taxon>Bacillus</taxon>
    </lineage>
</organism>
<dbReference type="Proteomes" id="UP000271374">
    <property type="component" value="Unassembled WGS sequence"/>
</dbReference>
<protein>
    <recommendedName>
        <fullName evidence="4">GGDEF domain-containing protein</fullName>
    </recommendedName>
</protein>
<reference evidence="2 3" key="1">
    <citation type="submission" date="2018-12" db="EMBL/GenBank/DDBJ databases">
        <title>Bacillus yapensis draft genome sequence.</title>
        <authorList>
            <person name="Yu L."/>
            <person name="Xu X."/>
            <person name="Tang X."/>
        </authorList>
    </citation>
    <scope>NUCLEOTIDE SEQUENCE [LARGE SCALE GENOMIC DNA]</scope>
    <source>
        <strain evidence="2 3">XXST-01</strain>
    </source>
</reference>
<comment type="caution">
    <text evidence="2">The sequence shown here is derived from an EMBL/GenBank/DDBJ whole genome shotgun (WGS) entry which is preliminary data.</text>
</comment>
<evidence type="ECO:0000256" key="1">
    <source>
        <dbReference type="SAM" id="Phobius"/>
    </source>
</evidence>
<name>A0A3S0RQL6_9BACI</name>
<proteinExistence type="predicted"/>
<feature type="transmembrane region" description="Helical" evidence="1">
    <location>
        <begin position="83"/>
        <end position="104"/>
    </location>
</feature>
<dbReference type="AlphaFoldDB" id="A0A3S0RQL6"/>
<feature type="transmembrane region" description="Helical" evidence="1">
    <location>
        <begin position="54"/>
        <end position="77"/>
    </location>
</feature>
<evidence type="ECO:0008006" key="4">
    <source>
        <dbReference type="Google" id="ProtNLM"/>
    </source>
</evidence>
<evidence type="ECO:0000313" key="2">
    <source>
        <dbReference type="EMBL" id="RTR34033.1"/>
    </source>
</evidence>
<dbReference type="RefSeq" id="WP_126407886.1">
    <property type="nucleotide sequence ID" value="NZ_RXNT01000004.1"/>
</dbReference>
<sequence>MERLTNQLFIYIGLLGSILLGSLIIESRSYFIGMIVLMMIMGLLSIFMRTMYSFAILIAIILGLAFYNVGTSWYFAWDISKQGINIAVQALLSFAALMAWIYGYTVRKNSKVLQALNSELLRLRKYEEHTGILTLNEFLEQAEILFTGMKRRKETGFLVHILIKESKEYKQRILRDKLSKAVLESIRAKYDLAGQLHPSAIILYLNNTTEQGVEIVMERLKGKLDHISLQSISFEIARVPENWNETREQLKVFIRSEHFGSHTDDYRN</sequence>